<comment type="caution">
    <text evidence="2">The sequence shown here is derived from an EMBL/GenBank/DDBJ whole genome shotgun (WGS) entry which is preliminary data.</text>
</comment>
<dbReference type="Pfam" id="PF26639">
    <property type="entry name" value="Het-6_barrel"/>
    <property type="match status" value="1"/>
</dbReference>
<dbReference type="OrthoDB" id="4476201at2759"/>
<sequence length="704" mass="80853">MPDRSLSWAPALRAKHDYECLPCTRSIRLLELQRRAPDHPRLCYSLRSYFLDECPLYAALSYSWKSAVFTDGEIEREDDNDDIHKPFHEIEVDERSRMVSENLFQALLQIARNSDVRYLWVDALCINQRDLAERESQVLLMGDIYSSASKVIVWLGHETEDLNEFVWLHTKFVPAMDLLIDTRGVQVLEHSPLDAIWRDGSALSITDWYQCWWAYFRFFRRRRWFYRAWVVQEVALAGNIDVFANNVVLSWDVVYALAKFVLCSGWGQVLAPPRQTRKDAGLGEMESMWVMREVYHAGATWNSSAQGFRKALDRVFGATTEEQMWYVFIIWAIDKVRTQRATNPRDHIYAILGIAEKFIPLGIERLISPSYSAKPEEIYTHVASVFLEKLPFLSTLSMLEDRSERALKHLPSWVPDWSVHGSGPVRIGWANRDGTPQFDASHVDHMQQQPSCWIEGSRLLLQGASFDSIVEVSEPLRLIMTNYRASSLFKICSRLKKTYSPTGQTRQDALWRTLVLDELDNKYPALDGASSVFQDWARMITMAGLYLCGKDEKARSRFLNDLSCLDDLAGDYGAHVPSTTKVKEEAQSLAKVFDDLDEDNQSEWGRVSRESDGQSMQFALRLSCTGASRRLYRTARGFIGLGPESMKKGDQVWLVLGARVPFILGKHWRRPGQFTMLGETYLHGWMHGAMMESVGNDIKEFALI</sequence>
<feature type="domain" description="Heterokaryon incompatibility" evidence="1">
    <location>
        <begin position="57"/>
        <end position="233"/>
    </location>
</feature>
<accession>A0A8H4IUQ4</accession>
<protein>
    <recommendedName>
        <fullName evidence="1">Heterokaryon incompatibility domain-containing protein</fullName>
    </recommendedName>
</protein>
<organism evidence="2 3">
    <name type="scientific">Botryosphaeria dothidea</name>
    <dbReference type="NCBI Taxonomy" id="55169"/>
    <lineage>
        <taxon>Eukaryota</taxon>
        <taxon>Fungi</taxon>
        <taxon>Dikarya</taxon>
        <taxon>Ascomycota</taxon>
        <taxon>Pezizomycotina</taxon>
        <taxon>Dothideomycetes</taxon>
        <taxon>Dothideomycetes incertae sedis</taxon>
        <taxon>Botryosphaeriales</taxon>
        <taxon>Botryosphaeriaceae</taxon>
        <taxon>Botryosphaeria</taxon>
    </lineage>
</organism>
<dbReference type="Pfam" id="PF06985">
    <property type="entry name" value="HET"/>
    <property type="match status" value="1"/>
</dbReference>
<dbReference type="InterPro" id="IPR010730">
    <property type="entry name" value="HET"/>
</dbReference>
<reference evidence="2" key="1">
    <citation type="submission" date="2020-04" db="EMBL/GenBank/DDBJ databases">
        <title>Genome Assembly and Annotation of Botryosphaeria dothidea sdau 11-99, a Latent Pathogen of Apple Fruit Ring Rot in China.</title>
        <authorList>
            <person name="Yu C."/>
            <person name="Diao Y."/>
            <person name="Lu Q."/>
            <person name="Zhao J."/>
            <person name="Cui S."/>
            <person name="Peng C."/>
            <person name="He B."/>
            <person name="Liu H."/>
        </authorList>
    </citation>
    <scope>NUCLEOTIDE SEQUENCE [LARGE SCALE GENOMIC DNA]</scope>
    <source>
        <strain evidence="2">Sdau11-99</strain>
    </source>
</reference>
<proteinExistence type="predicted"/>
<dbReference type="PANTHER" id="PTHR24148:SF73">
    <property type="entry name" value="HET DOMAIN PROTEIN (AFU_ORTHOLOGUE AFUA_8G01020)"/>
    <property type="match status" value="1"/>
</dbReference>
<dbReference type="PANTHER" id="PTHR24148">
    <property type="entry name" value="ANKYRIN REPEAT DOMAIN-CONTAINING PROTEIN 39 HOMOLOG-RELATED"/>
    <property type="match status" value="1"/>
</dbReference>
<name>A0A8H4IUQ4_9PEZI</name>
<dbReference type="Proteomes" id="UP000572817">
    <property type="component" value="Unassembled WGS sequence"/>
</dbReference>
<dbReference type="EMBL" id="WWBZ02000022">
    <property type="protein sequence ID" value="KAF4307561.1"/>
    <property type="molecule type" value="Genomic_DNA"/>
</dbReference>
<keyword evidence="3" id="KW-1185">Reference proteome</keyword>
<gene>
    <name evidence="2" type="ORF">GTA08_BOTSDO04307</name>
</gene>
<evidence type="ECO:0000313" key="3">
    <source>
        <dbReference type="Proteomes" id="UP000572817"/>
    </source>
</evidence>
<dbReference type="AlphaFoldDB" id="A0A8H4IUQ4"/>
<evidence type="ECO:0000313" key="2">
    <source>
        <dbReference type="EMBL" id="KAF4307561.1"/>
    </source>
</evidence>
<dbReference type="InterPro" id="IPR052895">
    <property type="entry name" value="HetReg/Transcr_Mod"/>
</dbReference>
<evidence type="ECO:0000259" key="1">
    <source>
        <dbReference type="Pfam" id="PF06985"/>
    </source>
</evidence>